<name>A0A3S9PAQ7_9BACT</name>
<dbReference type="EMBL" id="CP034563">
    <property type="protein sequence ID" value="AZQ65152.1"/>
    <property type="molecule type" value="Genomic_DNA"/>
</dbReference>
<organism evidence="2 3">
    <name type="scientific">Flammeovirga pectinis</name>
    <dbReference type="NCBI Taxonomy" id="2494373"/>
    <lineage>
        <taxon>Bacteria</taxon>
        <taxon>Pseudomonadati</taxon>
        <taxon>Bacteroidota</taxon>
        <taxon>Cytophagia</taxon>
        <taxon>Cytophagales</taxon>
        <taxon>Flammeovirgaceae</taxon>
        <taxon>Flammeovirga</taxon>
    </lineage>
</organism>
<keyword evidence="1" id="KW-1133">Transmembrane helix</keyword>
<protein>
    <submittedName>
        <fullName evidence="2">Uncharacterized protein</fullName>
    </submittedName>
</protein>
<keyword evidence="1" id="KW-0812">Transmembrane</keyword>
<gene>
    <name evidence="2" type="ORF">EI427_23350</name>
</gene>
<dbReference type="Proteomes" id="UP000267268">
    <property type="component" value="Chromosome 2"/>
</dbReference>
<reference evidence="2 3" key="1">
    <citation type="submission" date="2018-12" db="EMBL/GenBank/DDBJ databases">
        <title>Flammeovirga pectinis sp. nov., isolated from the gut of the Korean scallop, Patinopecten yessoensis.</title>
        <authorList>
            <person name="Bae J.-W."/>
            <person name="Jeong Y.-S."/>
            <person name="Kang W."/>
        </authorList>
    </citation>
    <scope>NUCLEOTIDE SEQUENCE [LARGE SCALE GENOMIC DNA]</scope>
    <source>
        <strain evidence="2 3">L12M1</strain>
    </source>
</reference>
<keyword evidence="1" id="KW-0472">Membrane</keyword>
<evidence type="ECO:0000256" key="1">
    <source>
        <dbReference type="SAM" id="Phobius"/>
    </source>
</evidence>
<evidence type="ECO:0000313" key="2">
    <source>
        <dbReference type="EMBL" id="AZQ65152.1"/>
    </source>
</evidence>
<feature type="transmembrane region" description="Helical" evidence="1">
    <location>
        <begin position="12"/>
        <end position="29"/>
    </location>
</feature>
<dbReference type="KEGG" id="fll:EI427_23350"/>
<keyword evidence="3" id="KW-1185">Reference proteome</keyword>
<dbReference type="AlphaFoldDB" id="A0A3S9PAQ7"/>
<evidence type="ECO:0000313" key="3">
    <source>
        <dbReference type="Proteomes" id="UP000267268"/>
    </source>
</evidence>
<dbReference type="RefSeq" id="WP_126619590.1">
    <property type="nucleotide sequence ID" value="NZ_CP034563.1"/>
</dbReference>
<sequence length="60" mass="6994">MSKYKSNSGARLLILSLLTLFMITLTVLVDEQLKRNKEKTNNVVHARTMNQNDLLYHFNN</sequence>
<proteinExistence type="predicted"/>
<accession>A0A3S9PAQ7</accession>